<gene>
    <name evidence="9" type="ORF">ColLi_03225</name>
</gene>
<proteinExistence type="inferred from homology"/>
<dbReference type="EMBL" id="BPPX01000005">
    <property type="protein sequence ID" value="GJC80387.1"/>
    <property type="molecule type" value="Genomic_DNA"/>
</dbReference>
<evidence type="ECO:0000256" key="5">
    <source>
        <dbReference type="ARBA" id="ARBA00038359"/>
    </source>
</evidence>
<accession>A0AA37GH49</accession>
<dbReference type="GO" id="GO:0016020">
    <property type="term" value="C:membrane"/>
    <property type="evidence" value="ECO:0007669"/>
    <property type="project" value="UniProtKB-SubCell"/>
</dbReference>
<evidence type="ECO:0000256" key="7">
    <source>
        <dbReference type="SAM" id="Phobius"/>
    </source>
</evidence>
<dbReference type="AlphaFoldDB" id="A0AA37GH49"/>
<reference evidence="9 10" key="1">
    <citation type="submission" date="2021-07" db="EMBL/GenBank/DDBJ databases">
        <title>Genome data of Colletotrichum spaethianum.</title>
        <authorList>
            <person name="Utami Y.D."/>
            <person name="Hiruma K."/>
        </authorList>
    </citation>
    <scope>NUCLEOTIDE SEQUENCE [LARGE SCALE GENOMIC DNA]</scope>
    <source>
        <strain evidence="9 10">MAFF 242679</strain>
    </source>
</reference>
<name>A0AA37GH49_9PEZI</name>
<evidence type="ECO:0000313" key="9">
    <source>
        <dbReference type="EMBL" id="GJC80387.1"/>
    </source>
</evidence>
<feature type="region of interest" description="Disordered" evidence="6">
    <location>
        <begin position="177"/>
        <end position="259"/>
    </location>
</feature>
<feature type="compositionally biased region" description="Polar residues" evidence="6">
    <location>
        <begin position="177"/>
        <end position="196"/>
    </location>
</feature>
<dbReference type="PANTHER" id="PTHR33048">
    <property type="entry name" value="PTH11-LIKE INTEGRAL MEMBRANE PROTEIN (AFU_ORTHOLOGUE AFUA_5G11245)"/>
    <property type="match status" value="1"/>
</dbReference>
<dbReference type="Pfam" id="PF20684">
    <property type="entry name" value="Fung_rhodopsin"/>
    <property type="match status" value="1"/>
</dbReference>
<evidence type="ECO:0000256" key="3">
    <source>
        <dbReference type="ARBA" id="ARBA00022989"/>
    </source>
</evidence>
<feature type="transmembrane region" description="Helical" evidence="7">
    <location>
        <begin position="151"/>
        <end position="173"/>
    </location>
</feature>
<keyword evidence="2 7" id="KW-0812">Transmembrane</keyword>
<dbReference type="InterPro" id="IPR052337">
    <property type="entry name" value="SAT4-like"/>
</dbReference>
<keyword evidence="10" id="KW-1185">Reference proteome</keyword>
<evidence type="ECO:0000256" key="4">
    <source>
        <dbReference type="ARBA" id="ARBA00023136"/>
    </source>
</evidence>
<comment type="subcellular location">
    <subcellularLocation>
        <location evidence="1">Membrane</location>
        <topology evidence="1">Multi-pass membrane protein</topology>
    </subcellularLocation>
</comment>
<dbReference type="PANTHER" id="PTHR33048:SF160">
    <property type="entry name" value="SAT4 FAMILY MEMBRANE PROTEIN"/>
    <property type="match status" value="1"/>
</dbReference>
<evidence type="ECO:0000256" key="6">
    <source>
        <dbReference type="SAM" id="MobiDB-lite"/>
    </source>
</evidence>
<keyword evidence="3 7" id="KW-1133">Transmembrane helix</keyword>
<feature type="compositionally biased region" description="Low complexity" evidence="6">
    <location>
        <begin position="197"/>
        <end position="208"/>
    </location>
</feature>
<protein>
    <recommendedName>
        <fullName evidence="8">Rhodopsin domain-containing protein</fullName>
    </recommendedName>
</protein>
<evidence type="ECO:0000259" key="8">
    <source>
        <dbReference type="Pfam" id="PF20684"/>
    </source>
</evidence>
<organism evidence="9 10">
    <name type="scientific">Colletotrichum liriopes</name>
    <dbReference type="NCBI Taxonomy" id="708192"/>
    <lineage>
        <taxon>Eukaryota</taxon>
        <taxon>Fungi</taxon>
        <taxon>Dikarya</taxon>
        <taxon>Ascomycota</taxon>
        <taxon>Pezizomycotina</taxon>
        <taxon>Sordariomycetes</taxon>
        <taxon>Hypocreomycetidae</taxon>
        <taxon>Glomerellales</taxon>
        <taxon>Glomerellaceae</taxon>
        <taxon>Colletotrichum</taxon>
        <taxon>Colletotrichum spaethianum species complex</taxon>
    </lineage>
</organism>
<comment type="caution">
    <text evidence="9">The sequence shown here is derived from an EMBL/GenBank/DDBJ whole genome shotgun (WGS) entry which is preliminary data.</text>
</comment>
<feature type="transmembrane region" description="Helical" evidence="7">
    <location>
        <begin position="6"/>
        <end position="25"/>
    </location>
</feature>
<keyword evidence="4 7" id="KW-0472">Membrane</keyword>
<dbReference type="InterPro" id="IPR049326">
    <property type="entry name" value="Rhodopsin_dom_fungi"/>
</dbReference>
<sequence length="259" mass="29352">MFYWDELLYLGALPVTKISILLFYLKIFPKREIKLGCWVLIGLNVVYFIVFELISIFQCTPVEGAWRAWDKEFPAKCNNINIQGWAAAIANILLDLATLILPLRELYNLSLSTKKKVMVMMMFCVGFLFGTKKTVEDYVEVGYWSTIEVPVGIICASMPAIRSLFSLVFPKVFGTTQRGGKSSYANLSEQQKATPNSQKMSSKGSSQKAIRVQKEFSLRSGRRDDVSYTEHELTDLPFRDPNSRVSSEKKPTTPTNLSE</sequence>
<feature type="compositionally biased region" description="Basic and acidic residues" evidence="6">
    <location>
        <begin position="212"/>
        <end position="251"/>
    </location>
</feature>
<comment type="similarity">
    <text evidence="5">Belongs to the SAT4 family.</text>
</comment>
<feature type="domain" description="Rhodopsin" evidence="8">
    <location>
        <begin position="2"/>
        <end position="166"/>
    </location>
</feature>
<dbReference type="Proteomes" id="UP001055172">
    <property type="component" value="Unassembled WGS sequence"/>
</dbReference>
<feature type="transmembrane region" description="Helical" evidence="7">
    <location>
        <begin position="37"/>
        <end position="57"/>
    </location>
</feature>
<evidence type="ECO:0000256" key="1">
    <source>
        <dbReference type="ARBA" id="ARBA00004141"/>
    </source>
</evidence>
<feature type="transmembrane region" description="Helical" evidence="7">
    <location>
        <begin position="82"/>
        <end position="103"/>
    </location>
</feature>
<evidence type="ECO:0000256" key="2">
    <source>
        <dbReference type="ARBA" id="ARBA00022692"/>
    </source>
</evidence>
<evidence type="ECO:0000313" key="10">
    <source>
        <dbReference type="Proteomes" id="UP001055172"/>
    </source>
</evidence>
<feature type="transmembrane region" description="Helical" evidence="7">
    <location>
        <begin position="115"/>
        <end position="131"/>
    </location>
</feature>